<dbReference type="OrthoDB" id="417481at2759"/>
<keyword evidence="3" id="KW-1185">Reference proteome</keyword>
<dbReference type="GO" id="GO:0003676">
    <property type="term" value="F:nucleic acid binding"/>
    <property type="evidence" value="ECO:0007669"/>
    <property type="project" value="InterPro"/>
</dbReference>
<feature type="non-terminal residue" evidence="2">
    <location>
        <position position="121"/>
    </location>
</feature>
<feature type="non-terminal residue" evidence="2">
    <location>
        <position position="1"/>
    </location>
</feature>
<dbReference type="SUPFAM" id="SSF54928">
    <property type="entry name" value="RNA-binding domain, RBD"/>
    <property type="match status" value="1"/>
</dbReference>
<evidence type="ECO:0000259" key="1">
    <source>
        <dbReference type="Pfam" id="PF04059"/>
    </source>
</evidence>
<dbReference type="EMBL" id="ML977159">
    <property type="protein sequence ID" value="KAF1985918.1"/>
    <property type="molecule type" value="Genomic_DNA"/>
</dbReference>
<dbReference type="Proteomes" id="UP000800041">
    <property type="component" value="Unassembled WGS sequence"/>
</dbReference>
<organism evidence="2 3">
    <name type="scientific">Aulographum hederae CBS 113979</name>
    <dbReference type="NCBI Taxonomy" id="1176131"/>
    <lineage>
        <taxon>Eukaryota</taxon>
        <taxon>Fungi</taxon>
        <taxon>Dikarya</taxon>
        <taxon>Ascomycota</taxon>
        <taxon>Pezizomycotina</taxon>
        <taxon>Dothideomycetes</taxon>
        <taxon>Pleosporomycetidae</taxon>
        <taxon>Aulographales</taxon>
        <taxon>Aulographaceae</taxon>
    </lineage>
</organism>
<evidence type="ECO:0000313" key="2">
    <source>
        <dbReference type="EMBL" id="KAF1985918.1"/>
    </source>
</evidence>
<dbReference type="InterPro" id="IPR035979">
    <property type="entry name" value="RBD_domain_sf"/>
</dbReference>
<protein>
    <submittedName>
        <fullName evidence="2">RNA recognition motif 2</fullName>
    </submittedName>
</protein>
<dbReference type="AlphaFoldDB" id="A0A6G1GYW5"/>
<dbReference type="InterPro" id="IPR012677">
    <property type="entry name" value="Nucleotide-bd_a/b_plait_sf"/>
</dbReference>
<name>A0A6G1GYW5_9PEZI</name>
<dbReference type="Gene3D" id="3.30.70.330">
    <property type="match status" value="1"/>
</dbReference>
<sequence>IDIRLTLMLRNIPKSANVTELIHGLNHFIPGKFDFVYLRIDFKSGKNLGYAFVNLTNTDALLALMDQEFGLVGRPWSTFMTADGHERRNDAQMSYATTQGLDCLIEKFRNSSVMDEVWMYK</sequence>
<evidence type="ECO:0000313" key="3">
    <source>
        <dbReference type="Proteomes" id="UP000800041"/>
    </source>
</evidence>
<feature type="domain" description="Mei2-like C-terminal RNA recognition motif" evidence="1">
    <location>
        <begin position="4"/>
        <end position="109"/>
    </location>
</feature>
<dbReference type="Pfam" id="PF04059">
    <property type="entry name" value="RRM_2"/>
    <property type="match status" value="1"/>
</dbReference>
<reference evidence="2" key="1">
    <citation type="journal article" date="2020" name="Stud. Mycol.">
        <title>101 Dothideomycetes genomes: a test case for predicting lifestyles and emergence of pathogens.</title>
        <authorList>
            <person name="Haridas S."/>
            <person name="Albert R."/>
            <person name="Binder M."/>
            <person name="Bloem J."/>
            <person name="Labutti K."/>
            <person name="Salamov A."/>
            <person name="Andreopoulos B."/>
            <person name="Baker S."/>
            <person name="Barry K."/>
            <person name="Bills G."/>
            <person name="Bluhm B."/>
            <person name="Cannon C."/>
            <person name="Castanera R."/>
            <person name="Culley D."/>
            <person name="Daum C."/>
            <person name="Ezra D."/>
            <person name="Gonzalez J."/>
            <person name="Henrissat B."/>
            <person name="Kuo A."/>
            <person name="Liang C."/>
            <person name="Lipzen A."/>
            <person name="Lutzoni F."/>
            <person name="Magnuson J."/>
            <person name="Mondo S."/>
            <person name="Nolan M."/>
            <person name="Ohm R."/>
            <person name="Pangilinan J."/>
            <person name="Park H.-J."/>
            <person name="Ramirez L."/>
            <person name="Alfaro M."/>
            <person name="Sun H."/>
            <person name="Tritt A."/>
            <person name="Yoshinaga Y."/>
            <person name="Zwiers L.-H."/>
            <person name="Turgeon B."/>
            <person name="Goodwin S."/>
            <person name="Spatafora J."/>
            <person name="Crous P."/>
            <person name="Grigoriev I."/>
        </authorList>
    </citation>
    <scope>NUCLEOTIDE SEQUENCE</scope>
    <source>
        <strain evidence="2">CBS 113979</strain>
    </source>
</reference>
<dbReference type="InterPro" id="IPR007201">
    <property type="entry name" value="Mei2-like_Rrm_C"/>
</dbReference>
<gene>
    <name evidence="2" type="ORF">K402DRAFT_313196</name>
</gene>
<proteinExistence type="predicted"/>
<accession>A0A6G1GYW5</accession>